<evidence type="ECO:0000313" key="6">
    <source>
        <dbReference type="Proteomes" id="UP000729402"/>
    </source>
</evidence>
<dbReference type="PANTHER" id="PTHR23115">
    <property type="entry name" value="TRANSLATION FACTOR"/>
    <property type="match status" value="1"/>
</dbReference>
<protein>
    <recommendedName>
        <fullName evidence="4">GTP-eEF1A C-terminal domain-containing protein</fullName>
    </recommendedName>
</protein>
<organism evidence="5 6">
    <name type="scientific">Zizania palustris</name>
    <name type="common">Northern wild rice</name>
    <dbReference type="NCBI Taxonomy" id="103762"/>
    <lineage>
        <taxon>Eukaryota</taxon>
        <taxon>Viridiplantae</taxon>
        <taxon>Streptophyta</taxon>
        <taxon>Embryophyta</taxon>
        <taxon>Tracheophyta</taxon>
        <taxon>Spermatophyta</taxon>
        <taxon>Magnoliopsida</taxon>
        <taxon>Liliopsida</taxon>
        <taxon>Poales</taxon>
        <taxon>Poaceae</taxon>
        <taxon>BOP clade</taxon>
        <taxon>Oryzoideae</taxon>
        <taxon>Oryzeae</taxon>
        <taxon>Zizaniinae</taxon>
        <taxon>Zizania</taxon>
    </lineage>
</organism>
<keyword evidence="1" id="KW-0547">Nucleotide-binding</keyword>
<dbReference type="InterPro" id="IPR054696">
    <property type="entry name" value="GTP-eEF1A_C"/>
</dbReference>
<evidence type="ECO:0000256" key="2">
    <source>
        <dbReference type="ARBA" id="ARBA00023134"/>
    </source>
</evidence>
<accession>A0A8J5TBA0</accession>
<feature type="compositionally biased region" description="Pro residues" evidence="3">
    <location>
        <begin position="164"/>
        <end position="180"/>
    </location>
</feature>
<feature type="domain" description="GTP-eEF1A C-terminal" evidence="4">
    <location>
        <begin position="295"/>
        <end position="376"/>
    </location>
</feature>
<reference evidence="5" key="2">
    <citation type="submission" date="2021-02" db="EMBL/GenBank/DDBJ databases">
        <authorList>
            <person name="Kimball J.A."/>
            <person name="Haas M.W."/>
            <person name="Macchietto M."/>
            <person name="Kono T."/>
            <person name="Duquette J."/>
            <person name="Shao M."/>
        </authorList>
    </citation>
    <scope>NUCLEOTIDE SEQUENCE</scope>
    <source>
        <tissue evidence="5">Fresh leaf tissue</tissue>
    </source>
</reference>
<dbReference type="Pfam" id="PF22594">
    <property type="entry name" value="GTP-eEF1A_C"/>
    <property type="match status" value="1"/>
</dbReference>
<keyword evidence="2" id="KW-0342">GTP-binding</keyword>
<evidence type="ECO:0000313" key="5">
    <source>
        <dbReference type="EMBL" id="KAG8083564.1"/>
    </source>
</evidence>
<evidence type="ECO:0000259" key="4">
    <source>
        <dbReference type="Pfam" id="PF22594"/>
    </source>
</evidence>
<dbReference type="AlphaFoldDB" id="A0A8J5TBA0"/>
<dbReference type="GO" id="GO:0005525">
    <property type="term" value="F:GTP binding"/>
    <property type="evidence" value="ECO:0007669"/>
    <property type="project" value="UniProtKB-KW"/>
</dbReference>
<evidence type="ECO:0000256" key="3">
    <source>
        <dbReference type="SAM" id="MobiDB-lite"/>
    </source>
</evidence>
<comment type="caution">
    <text evidence="5">The sequence shown here is derived from an EMBL/GenBank/DDBJ whole genome shotgun (WGS) entry which is preliminary data.</text>
</comment>
<feature type="region of interest" description="Disordered" evidence="3">
    <location>
        <begin position="155"/>
        <end position="189"/>
    </location>
</feature>
<feature type="compositionally biased region" description="Low complexity" evidence="3">
    <location>
        <begin position="249"/>
        <end position="258"/>
    </location>
</feature>
<gene>
    <name evidence="5" type="ORF">GUJ93_ZPchr0015g6694</name>
</gene>
<dbReference type="Proteomes" id="UP000729402">
    <property type="component" value="Unassembled WGS sequence"/>
</dbReference>
<dbReference type="EMBL" id="JAAALK010000085">
    <property type="protein sequence ID" value="KAG8083564.1"/>
    <property type="molecule type" value="Genomic_DNA"/>
</dbReference>
<evidence type="ECO:0000256" key="1">
    <source>
        <dbReference type="ARBA" id="ARBA00022741"/>
    </source>
</evidence>
<dbReference type="InterPro" id="IPR050100">
    <property type="entry name" value="TRAFAC_GTPase_members"/>
</dbReference>
<proteinExistence type="predicted"/>
<name>A0A8J5TBA0_ZIZPA</name>
<sequence length="389" mass="42889">MALKSSLMLRVVEVGATAAGLEAAEKKNSSTADRTLEALQGTLEYFGTMCPSASAATHEPLDRKLTRIQVASSLMKNSGIRYGEISGQCAGIGVLRHLESLRIPLGSVEGSSPGGFADDDLLRPSSEVASAWEAFRSTWKTDHKAAAKAWIDEARRQKQAQTRPPLPAAPAPSVPTPPTDPQVLSCPSSPDFELLEITDELRKEWANLEGLRPYRRSRFSVPRGDEGEITLEVRRDVLAYIKEEEKTEGSSSSEPIDWSDSEYRAEDPAEADSERLLTWAELQEEQRKLRASKKKTIVEECEIVDLIEEIDMKKKKETDPKKKKPKRKPLFVKNGAVVVCRVQVNNLICIENFSDFPQLGRFTLRTEGRTVAVGKVVAVPPAGSPTFSA</sequence>
<feature type="compositionally biased region" description="Basic and acidic residues" evidence="3">
    <location>
        <begin position="261"/>
        <end position="270"/>
    </location>
</feature>
<keyword evidence="6" id="KW-1185">Reference proteome</keyword>
<feature type="region of interest" description="Disordered" evidence="3">
    <location>
        <begin position="244"/>
        <end position="270"/>
    </location>
</feature>
<reference evidence="5" key="1">
    <citation type="journal article" date="2021" name="bioRxiv">
        <title>Whole Genome Assembly and Annotation of Northern Wild Rice, Zizania palustris L., Supports a Whole Genome Duplication in the Zizania Genus.</title>
        <authorList>
            <person name="Haas M."/>
            <person name="Kono T."/>
            <person name="Macchietto M."/>
            <person name="Millas R."/>
            <person name="McGilp L."/>
            <person name="Shao M."/>
            <person name="Duquette J."/>
            <person name="Hirsch C.N."/>
            <person name="Kimball J."/>
        </authorList>
    </citation>
    <scope>NUCLEOTIDE SEQUENCE</scope>
    <source>
        <tissue evidence="5">Fresh leaf tissue</tissue>
    </source>
</reference>